<dbReference type="InterPro" id="IPR013783">
    <property type="entry name" value="Ig-like_fold"/>
</dbReference>
<comment type="subcellular location">
    <subcellularLocation>
        <location evidence="1 8">Periplasm</location>
    </subcellularLocation>
</comment>
<evidence type="ECO:0000256" key="5">
    <source>
        <dbReference type="ARBA" id="ARBA00022764"/>
    </source>
</evidence>
<name>A0ABT7NES9_9BURK</name>
<dbReference type="PANTHER" id="PTHR30251:SF5">
    <property type="entry name" value="FIMBRIAL CHAPARONE PROTEIN"/>
    <property type="match status" value="1"/>
</dbReference>
<dbReference type="SUPFAM" id="SSF49354">
    <property type="entry name" value="PapD-like"/>
    <property type="match status" value="1"/>
</dbReference>
<feature type="domain" description="Pili assembly chaperone C-terminal" evidence="10">
    <location>
        <begin position="157"/>
        <end position="214"/>
    </location>
</feature>
<evidence type="ECO:0000313" key="11">
    <source>
        <dbReference type="EMBL" id="MDM0046453.1"/>
    </source>
</evidence>
<gene>
    <name evidence="11" type="ORF">QTH91_18325</name>
</gene>
<evidence type="ECO:0000256" key="7">
    <source>
        <dbReference type="ARBA" id="ARBA00023319"/>
    </source>
</evidence>
<dbReference type="InterPro" id="IPR001829">
    <property type="entry name" value="Pili_assmbl_chaperone_bac"/>
</dbReference>
<reference evidence="11" key="1">
    <citation type="submission" date="2023-06" db="EMBL/GenBank/DDBJ databases">
        <authorList>
            <person name="Jiang Y."/>
            <person name="Liu Q."/>
        </authorList>
    </citation>
    <scope>NUCLEOTIDE SEQUENCE</scope>
    <source>
        <strain evidence="11">CGMCC 1.12089</strain>
    </source>
</reference>
<keyword evidence="7" id="KW-0393">Immunoglobulin domain</keyword>
<dbReference type="InterPro" id="IPR008962">
    <property type="entry name" value="PapD-like_sf"/>
</dbReference>
<dbReference type="InterPro" id="IPR050643">
    <property type="entry name" value="Periplasmic_pilus_chap"/>
</dbReference>
<evidence type="ECO:0000313" key="12">
    <source>
        <dbReference type="Proteomes" id="UP001174908"/>
    </source>
</evidence>
<dbReference type="InterPro" id="IPR018046">
    <property type="entry name" value="Pili_assmbl_chaperone_CS"/>
</dbReference>
<dbReference type="InterPro" id="IPR036316">
    <property type="entry name" value="Pili_assmbl_chap_C_dom_sf"/>
</dbReference>
<evidence type="ECO:0000259" key="10">
    <source>
        <dbReference type="Pfam" id="PF02753"/>
    </source>
</evidence>
<dbReference type="RefSeq" id="WP_286661625.1">
    <property type="nucleotide sequence ID" value="NZ_JASZYV010000003.1"/>
</dbReference>
<sequence length="230" mass="25309">MFMALSLPMFSHAAVVPDRTRVIYDEGVQSESITVTNKSPQFPFLIQSWIEDATGKKVTAPFVVLPPLQRVEPGERNVLRVALTPSSALPSDRESVFYLNIREIPPKSEAVNALQIALHSRLKLFYRPKSIKPERGTDTTLPMTIRHDAAAGQLVFDNPTPFHITVVGLAGEDKKTIPLESVMVSPMSQAQVPFKTALPSRLNVTHVNDFGGETEVPYDCGAGQCRSAQK</sequence>
<dbReference type="EMBL" id="JASZYV010000003">
    <property type="protein sequence ID" value="MDM0046453.1"/>
    <property type="molecule type" value="Genomic_DNA"/>
</dbReference>
<dbReference type="Proteomes" id="UP001174908">
    <property type="component" value="Unassembled WGS sequence"/>
</dbReference>
<proteinExistence type="inferred from homology"/>
<dbReference type="Gene3D" id="2.60.40.10">
    <property type="entry name" value="Immunoglobulins"/>
    <property type="match status" value="2"/>
</dbReference>
<keyword evidence="5" id="KW-0574">Periplasm</keyword>
<organism evidence="11 12">
    <name type="scientific">Variovorax dokdonensis</name>
    <dbReference type="NCBI Taxonomy" id="344883"/>
    <lineage>
        <taxon>Bacteria</taxon>
        <taxon>Pseudomonadati</taxon>
        <taxon>Pseudomonadota</taxon>
        <taxon>Betaproteobacteria</taxon>
        <taxon>Burkholderiales</taxon>
        <taxon>Comamonadaceae</taxon>
        <taxon>Variovorax</taxon>
    </lineage>
</organism>
<dbReference type="SUPFAM" id="SSF49584">
    <property type="entry name" value="Periplasmic chaperone C-domain"/>
    <property type="match status" value="1"/>
</dbReference>
<evidence type="ECO:0000256" key="2">
    <source>
        <dbReference type="ARBA" id="ARBA00007399"/>
    </source>
</evidence>
<evidence type="ECO:0000256" key="6">
    <source>
        <dbReference type="ARBA" id="ARBA00023186"/>
    </source>
</evidence>
<dbReference type="PROSITE" id="PS00635">
    <property type="entry name" value="PILI_CHAPERONE"/>
    <property type="match status" value="1"/>
</dbReference>
<accession>A0ABT7NES9</accession>
<keyword evidence="12" id="KW-1185">Reference proteome</keyword>
<protein>
    <submittedName>
        <fullName evidence="11">Molecular chaperone</fullName>
    </submittedName>
</protein>
<keyword evidence="4" id="KW-0732">Signal</keyword>
<keyword evidence="3" id="KW-1029">Fimbrium biogenesis</keyword>
<dbReference type="PANTHER" id="PTHR30251">
    <property type="entry name" value="PILUS ASSEMBLY CHAPERONE"/>
    <property type="match status" value="1"/>
</dbReference>
<dbReference type="Pfam" id="PF02753">
    <property type="entry name" value="PapD_C"/>
    <property type="match status" value="1"/>
</dbReference>
<dbReference type="InterPro" id="IPR016147">
    <property type="entry name" value="Pili_assmbl_chaperone_N"/>
</dbReference>
<evidence type="ECO:0000256" key="3">
    <source>
        <dbReference type="ARBA" id="ARBA00022558"/>
    </source>
</evidence>
<evidence type="ECO:0000256" key="8">
    <source>
        <dbReference type="RuleBase" id="RU003918"/>
    </source>
</evidence>
<dbReference type="PRINTS" id="PR00969">
    <property type="entry name" value="CHAPERONPILI"/>
</dbReference>
<comment type="caution">
    <text evidence="11">The sequence shown here is derived from an EMBL/GenBank/DDBJ whole genome shotgun (WGS) entry which is preliminary data.</text>
</comment>
<evidence type="ECO:0000259" key="9">
    <source>
        <dbReference type="Pfam" id="PF00345"/>
    </source>
</evidence>
<dbReference type="InterPro" id="IPR016148">
    <property type="entry name" value="Pili_assmbl_chaperone_C"/>
</dbReference>
<evidence type="ECO:0000256" key="4">
    <source>
        <dbReference type="ARBA" id="ARBA00022729"/>
    </source>
</evidence>
<dbReference type="Pfam" id="PF00345">
    <property type="entry name" value="PapD_N"/>
    <property type="match status" value="1"/>
</dbReference>
<evidence type="ECO:0000256" key="1">
    <source>
        <dbReference type="ARBA" id="ARBA00004418"/>
    </source>
</evidence>
<keyword evidence="6 8" id="KW-0143">Chaperone</keyword>
<comment type="similarity">
    <text evidence="2 8">Belongs to the periplasmic pilus chaperone family.</text>
</comment>
<feature type="domain" description="Pili assembly chaperone N-terminal" evidence="9">
    <location>
        <begin position="15"/>
        <end position="131"/>
    </location>
</feature>